<dbReference type="InterPro" id="IPR019294">
    <property type="entry name" value="Translation_reg_Com"/>
</dbReference>
<protein>
    <submittedName>
        <fullName evidence="1">Com family DNA-binding transcriptional regulator</fullName>
    </submittedName>
</protein>
<proteinExistence type="predicted"/>
<keyword evidence="1" id="KW-0238">DNA-binding</keyword>
<dbReference type="GO" id="GO:0003677">
    <property type="term" value="F:DNA binding"/>
    <property type="evidence" value="ECO:0007669"/>
    <property type="project" value="UniProtKB-KW"/>
</dbReference>
<dbReference type="OrthoDB" id="5460091at2"/>
<dbReference type="Proteomes" id="UP000254326">
    <property type="component" value="Unassembled WGS sequence"/>
</dbReference>
<name>A0A370UA90_9GAMM</name>
<dbReference type="EMBL" id="QKRA01000003">
    <property type="protein sequence ID" value="RDL44702.1"/>
    <property type="molecule type" value="Genomic_DNA"/>
</dbReference>
<evidence type="ECO:0000313" key="1">
    <source>
        <dbReference type="EMBL" id="RDL44702.1"/>
    </source>
</evidence>
<reference evidence="1 2" key="1">
    <citation type="submission" date="2018-06" db="EMBL/GenBank/DDBJ databases">
        <title>Marinomonas sp. YLB-05 draft genome sequence.</title>
        <authorList>
            <person name="Yu L."/>
            <person name="Tang X."/>
        </authorList>
    </citation>
    <scope>NUCLEOTIDE SEQUENCE [LARGE SCALE GENOMIC DNA]</scope>
    <source>
        <strain evidence="1 2">YLB-05</strain>
    </source>
</reference>
<evidence type="ECO:0000313" key="2">
    <source>
        <dbReference type="Proteomes" id="UP000254326"/>
    </source>
</evidence>
<dbReference type="Pfam" id="PF10122">
    <property type="entry name" value="Zn_ribbon_Com"/>
    <property type="match status" value="1"/>
</dbReference>
<comment type="caution">
    <text evidence="1">The sequence shown here is derived from an EMBL/GenBank/DDBJ whole genome shotgun (WGS) entry which is preliminary data.</text>
</comment>
<organism evidence="1 2">
    <name type="scientific">Marinomonas piezotolerans</name>
    <dbReference type="NCBI Taxonomy" id="2213058"/>
    <lineage>
        <taxon>Bacteria</taxon>
        <taxon>Pseudomonadati</taxon>
        <taxon>Pseudomonadota</taxon>
        <taxon>Gammaproteobacteria</taxon>
        <taxon>Oceanospirillales</taxon>
        <taxon>Oceanospirillaceae</taxon>
        <taxon>Marinomonas</taxon>
    </lineage>
</organism>
<accession>A0A370UA90</accession>
<gene>
    <name evidence="1" type="ORF">DN730_09985</name>
</gene>
<keyword evidence="2" id="KW-1185">Reference proteome</keyword>
<sequence length="51" mass="5626">MQNLRCKRCNKLLAKGAFAYIEIKCPRCKLLNASTTSANCGVPDRGKTNHS</sequence>
<dbReference type="RefSeq" id="WP_115467965.1">
    <property type="nucleotide sequence ID" value="NZ_QKRA01000003.1"/>
</dbReference>
<dbReference type="AlphaFoldDB" id="A0A370UA90"/>